<dbReference type="Proteomes" id="UP001291912">
    <property type="component" value="Unassembled WGS sequence"/>
</dbReference>
<dbReference type="SMART" id="SM00354">
    <property type="entry name" value="HTH_LACI"/>
    <property type="match status" value="1"/>
</dbReference>
<evidence type="ECO:0000259" key="4">
    <source>
        <dbReference type="PROSITE" id="PS50932"/>
    </source>
</evidence>
<dbReference type="Pfam" id="PF00356">
    <property type="entry name" value="LacI"/>
    <property type="match status" value="1"/>
</dbReference>
<reference evidence="6 7" key="1">
    <citation type="submission" date="2023-10" db="EMBL/GenBank/DDBJ databases">
        <title>Microbacterium xanthum sp. nov., isolated from seaweed.</title>
        <authorList>
            <person name="Lee S.D."/>
        </authorList>
    </citation>
    <scope>NUCLEOTIDE SEQUENCE [LARGE SCALE GENOMIC DNA]</scope>
    <source>
        <strain evidence="6 7">KCTC 19124</strain>
    </source>
</reference>
<keyword evidence="3" id="KW-0804">Transcription</keyword>
<sequence>MAGQSRKATLQDIADIVGMSRMSISRILNGKQQTSPEMDQRIREAIVETGYRMNRAASALRQGRALPTVGLIVERFTDASCSSIAEAVADVADERGAVLVVVRERGGGGIEALVSRNVDGILVCDRGDTAEAWNVDRPVVSVDGGTGAALPQELGVAARAATRRLFELIDGAAAEISGEGAARDTV</sequence>
<evidence type="ECO:0000259" key="5">
    <source>
        <dbReference type="PROSITE" id="PS50943"/>
    </source>
</evidence>
<dbReference type="PROSITE" id="PS50932">
    <property type="entry name" value="HTH_LACI_2"/>
    <property type="match status" value="1"/>
</dbReference>
<evidence type="ECO:0000256" key="2">
    <source>
        <dbReference type="ARBA" id="ARBA00023125"/>
    </source>
</evidence>
<dbReference type="PANTHER" id="PTHR30146:SF109">
    <property type="entry name" value="HTH-TYPE TRANSCRIPTIONAL REGULATOR GALS"/>
    <property type="match status" value="1"/>
</dbReference>
<keyword evidence="7" id="KW-1185">Reference proteome</keyword>
<protein>
    <submittedName>
        <fullName evidence="6">LacI family DNA-binding transcriptional regulator</fullName>
    </submittedName>
</protein>
<evidence type="ECO:0000256" key="3">
    <source>
        <dbReference type="ARBA" id="ARBA00023163"/>
    </source>
</evidence>
<dbReference type="RefSeq" id="WP_194423812.1">
    <property type="nucleotide sequence ID" value="NZ_BAAAPT010000001.1"/>
</dbReference>
<dbReference type="SUPFAM" id="SSF47413">
    <property type="entry name" value="lambda repressor-like DNA-binding domains"/>
    <property type="match status" value="1"/>
</dbReference>
<evidence type="ECO:0000256" key="1">
    <source>
        <dbReference type="ARBA" id="ARBA00023015"/>
    </source>
</evidence>
<organism evidence="6 7">
    <name type="scientific">Microbacterium aquimaris</name>
    <dbReference type="NCBI Taxonomy" id="459816"/>
    <lineage>
        <taxon>Bacteria</taxon>
        <taxon>Bacillati</taxon>
        <taxon>Actinomycetota</taxon>
        <taxon>Actinomycetes</taxon>
        <taxon>Micrococcales</taxon>
        <taxon>Microbacteriaceae</taxon>
        <taxon>Microbacterium</taxon>
    </lineage>
</organism>
<name>A0ABU5N525_9MICO</name>
<keyword evidence="1" id="KW-0805">Transcription regulation</keyword>
<accession>A0ABU5N525</accession>
<dbReference type="GO" id="GO:0003677">
    <property type="term" value="F:DNA binding"/>
    <property type="evidence" value="ECO:0007669"/>
    <property type="project" value="UniProtKB-KW"/>
</dbReference>
<dbReference type="SUPFAM" id="SSF53822">
    <property type="entry name" value="Periplasmic binding protein-like I"/>
    <property type="match status" value="1"/>
</dbReference>
<feature type="domain" description="HTH cro/C1-type" evidence="5">
    <location>
        <begin position="9"/>
        <end position="52"/>
    </location>
</feature>
<dbReference type="PROSITE" id="PS50943">
    <property type="entry name" value="HTH_CROC1"/>
    <property type="match status" value="1"/>
</dbReference>
<gene>
    <name evidence="6" type="ORF">R2Q92_04920</name>
</gene>
<dbReference type="CDD" id="cd01392">
    <property type="entry name" value="HTH_LacI"/>
    <property type="match status" value="1"/>
</dbReference>
<feature type="domain" description="HTH lacI-type" evidence="4">
    <location>
        <begin position="8"/>
        <end position="62"/>
    </location>
</feature>
<dbReference type="Gene3D" id="1.10.260.40">
    <property type="entry name" value="lambda repressor-like DNA-binding domains"/>
    <property type="match status" value="1"/>
</dbReference>
<dbReference type="EMBL" id="JAWJYN010000001">
    <property type="protein sequence ID" value="MDZ8161169.1"/>
    <property type="molecule type" value="Genomic_DNA"/>
</dbReference>
<dbReference type="InterPro" id="IPR001387">
    <property type="entry name" value="Cro/C1-type_HTH"/>
</dbReference>
<dbReference type="InterPro" id="IPR010982">
    <property type="entry name" value="Lambda_DNA-bd_dom_sf"/>
</dbReference>
<evidence type="ECO:0000313" key="7">
    <source>
        <dbReference type="Proteomes" id="UP001291912"/>
    </source>
</evidence>
<dbReference type="PANTHER" id="PTHR30146">
    <property type="entry name" value="LACI-RELATED TRANSCRIPTIONAL REPRESSOR"/>
    <property type="match status" value="1"/>
</dbReference>
<keyword evidence="2 6" id="KW-0238">DNA-binding</keyword>
<dbReference type="Gene3D" id="3.40.50.2300">
    <property type="match status" value="1"/>
</dbReference>
<comment type="caution">
    <text evidence="6">The sequence shown here is derived from an EMBL/GenBank/DDBJ whole genome shotgun (WGS) entry which is preliminary data.</text>
</comment>
<proteinExistence type="predicted"/>
<evidence type="ECO:0000313" key="6">
    <source>
        <dbReference type="EMBL" id="MDZ8161169.1"/>
    </source>
</evidence>
<dbReference type="InterPro" id="IPR028082">
    <property type="entry name" value="Peripla_BP_I"/>
</dbReference>
<dbReference type="InterPro" id="IPR000843">
    <property type="entry name" value="HTH_LacI"/>
</dbReference>